<evidence type="ECO:0000256" key="1">
    <source>
        <dbReference type="SAM" id="MobiDB-lite"/>
    </source>
</evidence>
<sequence length="138" mass="15454">MSRVNINKQLSPAHFDWAKKFLASRAWPIVNSVSAHGHVMHFQIPPQCPKDAAVRCPNDAEEALPKDRARGKEKIAEEAQGTRTPQHLLKTDNSASTSALHIKRKAHSQVPLVDTNVRRSLRLRNGGFKKTHVQTKIV</sequence>
<reference evidence="2" key="2">
    <citation type="journal article" date="2015" name="Data Brief">
        <title>Shoot transcriptome of the giant reed, Arundo donax.</title>
        <authorList>
            <person name="Barrero R.A."/>
            <person name="Guerrero F.D."/>
            <person name="Moolhuijzen P."/>
            <person name="Goolsby J.A."/>
            <person name="Tidwell J."/>
            <person name="Bellgard S.E."/>
            <person name="Bellgard M.I."/>
        </authorList>
    </citation>
    <scope>NUCLEOTIDE SEQUENCE</scope>
    <source>
        <tissue evidence="2">Shoot tissue taken approximately 20 cm above the soil surface</tissue>
    </source>
</reference>
<feature type="region of interest" description="Disordered" evidence="1">
    <location>
        <begin position="62"/>
        <end position="92"/>
    </location>
</feature>
<feature type="compositionally biased region" description="Polar residues" evidence="1">
    <location>
        <begin position="81"/>
        <end position="92"/>
    </location>
</feature>
<accession>A0A0A9U2E2</accession>
<proteinExistence type="predicted"/>
<feature type="compositionally biased region" description="Basic and acidic residues" evidence="1">
    <location>
        <begin position="63"/>
        <end position="77"/>
    </location>
</feature>
<evidence type="ECO:0000313" key="2">
    <source>
        <dbReference type="EMBL" id="JAD15194.1"/>
    </source>
</evidence>
<name>A0A0A9U2E2_ARUDO</name>
<protein>
    <submittedName>
        <fullName evidence="2">Uncharacterized protein</fullName>
    </submittedName>
</protein>
<dbReference type="AlphaFoldDB" id="A0A0A9U2E2"/>
<reference evidence="2" key="1">
    <citation type="submission" date="2014-09" db="EMBL/GenBank/DDBJ databases">
        <authorList>
            <person name="Magalhaes I.L.F."/>
            <person name="Oliveira U."/>
            <person name="Santos F.R."/>
            <person name="Vidigal T.H.D.A."/>
            <person name="Brescovit A.D."/>
            <person name="Santos A.J."/>
        </authorList>
    </citation>
    <scope>NUCLEOTIDE SEQUENCE</scope>
    <source>
        <tissue evidence="2">Shoot tissue taken approximately 20 cm above the soil surface</tissue>
    </source>
</reference>
<organism evidence="2">
    <name type="scientific">Arundo donax</name>
    <name type="common">Giant reed</name>
    <name type="synonym">Donax arundinaceus</name>
    <dbReference type="NCBI Taxonomy" id="35708"/>
    <lineage>
        <taxon>Eukaryota</taxon>
        <taxon>Viridiplantae</taxon>
        <taxon>Streptophyta</taxon>
        <taxon>Embryophyta</taxon>
        <taxon>Tracheophyta</taxon>
        <taxon>Spermatophyta</taxon>
        <taxon>Magnoliopsida</taxon>
        <taxon>Liliopsida</taxon>
        <taxon>Poales</taxon>
        <taxon>Poaceae</taxon>
        <taxon>PACMAD clade</taxon>
        <taxon>Arundinoideae</taxon>
        <taxon>Arundineae</taxon>
        <taxon>Arundo</taxon>
    </lineage>
</organism>
<dbReference type="EMBL" id="GBRH01282701">
    <property type="protein sequence ID" value="JAD15194.1"/>
    <property type="molecule type" value="Transcribed_RNA"/>
</dbReference>
<dbReference type="PANTHER" id="PTHR33075:SF9">
    <property type="entry name" value="DUF4283 DOMAIN-CONTAINING PROTEIN"/>
    <property type="match status" value="1"/>
</dbReference>
<dbReference type="PANTHER" id="PTHR33075">
    <property type="entry name" value="OS02G0499800 PROTEIN"/>
    <property type="match status" value="1"/>
</dbReference>